<evidence type="ECO:0000256" key="4">
    <source>
        <dbReference type="PROSITE-ProRule" id="PRU00094"/>
    </source>
</evidence>
<dbReference type="InterPro" id="IPR000679">
    <property type="entry name" value="Znf_GATA"/>
</dbReference>
<dbReference type="SUPFAM" id="SSF57716">
    <property type="entry name" value="Glucocorticoid receptor-like (DNA-binding domain)"/>
    <property type="match status" value="1"/>
</dbReference>
<evidence type="ECO:0000256" key="2">
    <source>
        <dbReference type="ARBA" id="ARBA00022771"/>
    </source>
</evidence>
<feature type="region of interest" description="Disordered" evidence="5">
    <location>
        <begin position="250"/>
        <end position="269"/>
    </location>
</feature>
<feature type="region of interest" description="Disordered" evidence="5">
    <location>
        <begin position="344"/>
        <end position="385"/>
    </location>
</feature>
<dbReference type="PROSITE" id="PS50114">
    <property type="entry name" value="GATA_ZN_FINGER_2"/>
    <property type="match status" value="1"/>
</dbReference>
<evidence type="ECO:0000259" key="7">
    <source>
        <dbReference type="PROSITE" id="PS50280"/>
    </source>
</evidence>
<evidence type="ECO:0000259" key="6">
    <source>
        <dbReference type="PROSITE" id="PS50114"/>
    </source>
</evidence>
<feature type="region of interest" description="Disordered" evidence="5">
    <location>
        <begin position="1"/>
        <end position="28"/>
    </location>
</feature>
<dbReference type="Gene3D" id="3.30.50.10">
    <property type="entry name" value="Erythroid Transcription Factor GATA-1, subunit A"/>
    <property type="match status" value="1"/>
</dbReference>
<dbReference type="Pfam" id="PF00320">
    <property type="entry name" value="GATA"/>
    <property type="match status" value="1"/>
</dbReference>
<comment type="caution">
    <text evidence="8">The sequence shown here is derived from an EMBL/GenBank/DDBJ whole genome shotgun (WGS) entry which is preliminary data.</text>
</comment>
<dbReference type="AlphaFoldDB" id="A0A9W8BL99"/>
<feature type="compositionally biased region" description="Low complexity" evidence="5">
    <location>
        <begin position="18"/>
        <end position="28"/>
    </location>
</feature>
<sequence>MDLSSVCGPDVSLPIRPPAAEAASSPLPSVHELESIRVSLAADGVALTASVASTHSVSTSSSTQHYLPPVTTATAASTALVAVSGHRDVYPPLPEGANARYRSPPPQSQPQSTARMLHGSERRPEFATSSPMPELGLCAASSNVASAANGGGKCEKRHHQSSLLEKYRVELRAVAEKCTILSQFADQYGPDKNKFNAQPSDDLVIDMARKAYEVLMVFMTIRRERMSTCADDDTMEYIRKRRTVLSPARAKARKRSKRADAAQPNSCRSCGISETPEWRRGPDGARTLCNACGLRNDAFASTSGPEEARRSARQHRQRFLDNSLTGNEVFELLDHFILDTDDAPDKQRKRRKKVGAAPAARHKRAKTSASALAADGRPGGEGTLTLEAESLPDKAGSLSCPTTCTKREPARPRWYNQMYVMFLALRQSPGYTSSRSELVRSAVELDKRISKERGLPKAFTGKTPMNSASALLTNNCDLHFVQFRPPGAKCYHFKLAYDPGDFESARRAYSEWMEVLITKDWPLCFGPEPEPESQSEPVKTLAEPLTSTEGREASCLEAVSDLDSCAQVAASHAAPDIPVFEETTVSSKSAIAPAEPPMLSATNSADNIPTCWRDIVEVKPSTIPNAGNGLFAVRDLPPGVPLGFYFGVPMTEDEFDSLKEKVGLASHYSIMYRKTVLDATDESGMPYTDPSGPLYCPFHFMNEDRVGQMYNITFLEGAKVNQIICLTSRAVKAGEELFVSYGDENDVRFVDLLAK</sequence>
<keyword evidence="2 4" id="KW-0863">Zinc-finger</keyword>
<dbReference type="CDD" id="cd00202">
    <property type="entry name" value="ZnF_GATA"/>
    <property type="match status" value="1"/>
</dbReference>
<feature type="region of interest" description="Disordered" evidence="5">
    <location>
        <begin position="91"/>
        <end position="131"/>
    </location>
</feature>
<dbReference type="Proteomes" id="UP001150907">
    <property type="component" value="Unassembled WGS sequence"/>
</dbReference>
<dbReference type="GO" id="GO:0006355">
    <property type="term" value="P:regulation of DNA-templated transcription"/>
    <property type="evidence" value="ECO:0007669"/>
    <property type="project" value="InterPro"/>
</dbReference>
<dbReference type="Pfam" id="PF00856">
    <property type="entry name" value="SET"/>
    <property type="match status" value="1"/>
</dbReference>
<reference evidence="8" key="1">
    <citation type="submission" date="2022-07" db="EMBL/GenBank/DDBJ databases">
        <title>Phylogenomic reconstructions and comparative analyses of Kickxellomycotina fungi.</title>
        <authorList>
            <person name="Reynolds N.K."/>
            <person name="Stajich J.E."/>
            <person name="Barry K."/>
            <person name="Grigoriev I.V."/>
            <person name="Crous P."/>
            <person name="Smith M.E."/>
        </authorList>
    </citation>
    <scope>NUCLEOTIDE SEQUENCE</scope>
    <source>
        <strain evidence="8">IMI 214461</strain>
    </source>
</reference>
<dbReference type="InterPro" id="IPR046341">
    <property type="entry name" value="SET_dom_sf"/>
</dbReference>
<evidence type="ECO:0000313" key="8">
    <source>
        <dbReference type="EMBL" id="KAJ2005801.1"/>
    </source>
</evidence>
<dbReference type="Gene3D" id="2.170.270.10">
    <property type="entry name" value="SET domain"/>
    <property type="match status" value="1"/>
</dbReference>
<dbReference type="PROSITE" id="PS50280">
    <property type="entry name" value="SET"/>
    <property type="match status" value="1"/>
</dbReference>
<feature type="compositionally biased region" description="Basic residues" evidence="5">
    <location>
        <begin position="347"/>
        <end position="366"/>
    </location>
</feature>
<dbReference type="GO" id="GO:0008270">
    <property type="term" value="F:zinc ion binding"/>
    <property type="evidence" value="ECO:0007669"/>
    <property type="project" value="UniProtKB-KW"/>
</dbReference>
<dbReference type="SUPFAM" id="SSF82199">
    <property type="entry name" value="SET domain"/>
    <property type="match status" value="1"/>
</dbReference>
<gene>
    <name evidence="8" type="ORF">H4R26_001759</name>
</gene>
<protein>
    <submittedName>
        <fullName evidence="8">Uncharacterized protein</fullName>
    </submittedName>
</protein>
<evidence type="ECO:0000256" key="5">
    <source>
        <dbReference type="SAM" id="MobiDB-lite"/>
    </source>
</evidence>
<name>A0A9W8BL99_9FUNG</name>
<accession>A0A9W8BL99</accession>
<organism evidence="8 9">
    <name type="scientific">Coemansia thaxteri</name>
    <dbReference type="NCBI Taxonomy" id="2663907"/>
    <lineage>
        <taxon>Eukaryota</taxon>
        <taxon>Fungi</taxon>
        <taxon>Fungi incertae sedis</taxon>
        <taxon>Zoopagomycota</taxon>
        <taxon>Kickxellomycotina</taxon>
        <taxon>Kickxellomycetes</taxon>
        <taxon>Kickxellales</taxon>
        <taxon>Kickxellaceae</taxon>
        <taxon>Coemansia</taxon>
    </lineage>
</organism>
<dbReference type="OrthoDB" id="5560686at2759"/>
<dbReference type="PANTHER" id="PTHR45658">
    <property type="entry name" value="GATA TRANSCRIPTION FACTOR"/>
    <property type="match status" value="1"/>
</dbReference>
<evidence type="ECO:0000313" key="9">
    <source>
        <dbReference type="Proteomes" id="UP001150907"/>
    </source>
</evidence>
<feature type="domain" description="SET" evidence="7">
    <location>
        <begin position="614"/>
        <end position="742"/>
    </location>
</feature>
<dbReference type="PANTHER" id="PTHR45658:SF18">
    <property type="entry name" value="PROTEIN GAT2"/>
    <property type="match status" value="1"/>
</dbReference>
<dbReference type="InterPro" id="IPR001214">
    <property type="entry name" value="SET_dom"/>
</dbReference>
<keyword evidence="1" id="KW-0479">Metal-binding</keyword>
<evidence type="ECO:0000256" key="3">
    <source>
        <dbReference type="ARBA" id="ARBA00022833"/>
    </source>
</evidence>
<dbReference type="InterPro" id="IPR051140">
    <property type="entry name" value="GATA_TF"/>
</dbReference>
<dbReference type="GO" id="GO:0043565">
    <property type="term" value="F:sequence-specific DNA binding"/>
    <property type="evidence" value="ECO:0007669"/>
    <property type="project" value="InterPro"/>
</dbReference>
<dbReference type="EMBL" id="JANBQF010000085">
    <property type="protein sequence ID" value="KAJ2005801.1"/>
    <property type="molecule type" value="Genomic_DNA"/>
</dbReference>
<proteinExistence type="predicted"/>
<dbReference type="InterPro" id="IPR013088">
    <property type="entry name" value="Znf_NHR/GATA"/>
</dbReference>
<keyword evidence="9" id="KW-1185">Reference proteome</keyword>
<dbReference type="SMART" id="SM00401">
    <property type="entry name" value="ZnF_GATA"/>
    <property type="match status" value="1"/>
</dbReference>
<evidence type="ECO:0000256" key="1">
    <source>
        <dbReference type="ARBA" id="ARBA00022723"/>
    </source>
</evidence>
<feature type="domain" description="GATA-type" evidence="6">
    <location>
        <begin position="261"/>
        <end position="294"/>
    </location>
</feature>
<keyword evidence="3" id="KW-0862">Zinc</keyword>
<dbReference type="PROSITE" id="PS00344">
    <property type="entry name" value="GATA_ZN_FINGER_1"/>
    <property type="match status" value="1"/>
</dbReference>